<dbReference type="Gene3D" id="3.90.230.10">
    <property type="entry name" value="Creatinase/methionine aminopeptidase superfamily"/>
    <property type="match status" value="1"/>
</dbReference>
<dbReference type="EMBL" id="MGAY01000048">
    <property type="protein sequence ID" value="OGK56047.1"/>
    <property type="molecule type" value="Genomic_DNA"/>
</dbReference>
<dbReference type="Proteomes" id="UP000176376">
    <property type="component" value="Unassembled WGS sequence"/>
</dbReference>
<dbReference type="InterPro" id="IPR000994">
    <property type="entry name" value="Pept_M24"/>
</dbReference>
<dbReference type="GO" id="GO:0006508">
    <property type="term" value="P:proteolysis"/>
    <property type="evidence" value="ECO:0007669"/>
    <property type="project" value="UniProtKB-KW"/>
</dbReference>
<reference evidence="8 9" key="1">
    <citation type="journal article" date="2016" name="Nat. Commun.">
        <title>Thousands of microbial genomes shed light on interconnected biogeochemical processes in an aquifer system.</title>
        <authorList>
            <person name="Anantharaman K."/>
            <person name="Brown C.T."/>
            <person name="Hug L.A."/>
            <person name="Sharon I."/>
            <person name="Castelle C.J."/>
            <person name="Probst A.J."/>
            <person name="Thomas B.C."/>
            <person name="Singh A."/>
            <person name="Wilkins M.J."/>
            <person name="Karaoz U."/>
            <person name="Brodie E.L."/>
            <person name="Williams K.H."/>
            <person name="Hubbard S.S."/>
            <person name="Banfield J.F."/>
        </authorList>
    </citation>
    <scope>NUCLEOTIDE SEQUENCE [LARGE SCALE GENOMIC DNA]</scope>
</reference>
<accession>A0A1F7JKB5</accession>
<proteinExistence type="inferred from homology"/>
<evidence type="ECO:0000259" key="7">
    <source>
        <dbReference type="Pfam" id="PF00557"/>
    </source>
</evidence>
<comment type="caution">
    <text evidence="8">The sequence shown here is derived from an EMBL/GenBank/DDBJ whole genome shotgun (WGS) entry which is preliminary data.</text>
</comment>
<sequence>MIKLKSQQDIELIKQGGRILRQVLDEIKPVLKAGVSTDHIDRMLDAKILDYGGEPGFKRVPGYKWASCLCINDQVVHTPPSGRRLGEGDIFTIDCGVYHHGFHTDAADTIIIGQGPNEKKQAFLDAGKKTLDKAIEVAKAGNRIGHISRLIDTQINQAGYSIIKELTGHGLGVDLHEDPVIPGFLNEPLEQTPQIVPGMVLAIEVIYAESSAKIKSEAGDRWSLVTDNGDLSACFEKTIAITDKETLILT</sequence>
<dbReference type="GO" id="GO:0004239">
    <property type="term" value="F:initiator methionyl aminopeptidase activity"/>
    <property type="evidence" value="ECO:0007669"/>
    <property type="project" value="UniProtKB-EC"/>
</dbReference>
<dbReference type="InterPro" id="IPR036005">
    <property type="entry name" value="Creatinase/aminopeptidase-like"/>
</dbReference>
<evidence type="ECO:0000256" key="2">
    <source>
        <dbReference type="ARBA" id="ARBA00022438"/>
    </source>
</evidence>
<keyword evidence="5" id="KW-0378">Hydrolase</keyword>
<dbReference type="GO" id="GO:0005829">
    <property type="term" value="C:cytosol"/>
    <property type="evidence" value="ECO:0007669"/>
    <property type="project" value="TreeGrafter"/>
</dbReference>
<evidence type="ECO:0000256" key="6">
    <source>
        <dbReference type="RuleBase" id="RU003653"/>
    </source>
</evidence>
<protein>
    <recommendedName>
        <fullName evidence="6">Methionine aminopeptidase</fullName>
        <ecNumber evidence="6">3.4.11.18</ecNumber>
    </recommendedName>
</protein>
<comment type="function">
    <text evidence="1">Removes the N-terminal methionine from nascent proteins. The N-terminal methionine is often cleaved when the second residue in the primary sequence is small and uncharged (Met-Ala-, Cys, Gly, Pro, Ser, Thr, or Val). Requires deformylation of the N(alpha)-formylated initiator methionine before it can be hydrolyzed.</text>
</comment>
<name>A0A1F7JKB5_9BACT</name>
<gene>
    <name evidence="8" type="ORF">A3J15_00515</name>
</gene>
<comment type="catalytic activity">
    <reaction evidence="6">
        <text>Release of N-terminal amino acids, preferentially methionine, from peptides and arylamides.</text>
        <dbReference type="EC" id="3.4.11.18"/>
    </reaction>
</comment>
<dbReference type="InterPro" id="IPR002467">
    <property type="entry name" value="Pept_M24A_MAP1"/>
</dbReference>
<dbReference type="AlphaFoldDB" id="A0A1F7JKB5"/>
<dbReference type="PANTHER" id="PTHR43330:SF27">
    <property type="entry name" value="METHIONINE AMINOPEPTIDASE"/>
    <property type="match status" value="1"/>
</dbReference>
<evidence type="ECO:0000256" key="3">
    <source>
        <dbReference type="ARBA" id="ARBA00022670"/>
    </source>
</evidence>
<dbReference type="SUPFAM" id="SSF55920">
    <property type="entry name" value="Creatinase/aminopeptidase"/>
    <property type="match status" value="1"/>
</dbReference>
<evidence type="ECO:0000313" key="9">
    <source>
        <dbReference type="Proteomes" id="UP000176376"/>
    </source>
</evidence>
<comment type="similarity">
    <text evidence="6">Belongs to the peptidase M24A family.</text>
</comment>
<dbReference type="GO" id="GO:0070006">
    <property type="term" value="F:metalloaminopeptidase activity"/>
    <property type="evidence" value="ECO:0007669"/>
    <property type="project" value="InterPro"/>
</dbReference>
<dbReference type="STRING" id="1802074.A3J15_00515"/>
<dbReference type="GO" id="GO:0046872">
    <property type="term" value="F:metal ion binding"/>
    <property type="evidence" value="ECO:0007669"/>
    <property type="project" value="UniProtKB-KW"/>
</dbReference>
<dbReference type="EC" id="3.4.11.18" evidence="6"/>
<evidence type="ECO:0000256" key="4">
    <source>
        <dbReference type="ARBA" id="ARBA00022723"/>
    </source>
</evidence>
<keyword evidence="3 6" id="KW-0645">Protease</keyword>
<keyword evidence="2 6" id="KW-0031">Aminopeptidase</keyword>
<evidence type="ECO:0000256" key="5">
    <source>
        <dbReference type="ARBA" id="ARBA00022801"/>
    </source>
</evidence>
<dbReference type="PRINTS" id="PR00599">
    <property type="entry name" value="MAPEPTIDASE"/>
</dbReference>
<organism evidence="8 9">
    <name type="scientific">Candidatus Roizmanbacteria bacterium RIFCSPLOWO2_02_FULL_38_10</name>
    <dbReference type="NCBI Taxonomy" id="1802074"/>
    <lineage>
        <taxon>Bacteria</taxon>
        <taxon>Candidatus Roizmaniibacteriota</taxon>
    </lineage>
</organism>
<feature type="domain" description="Peptidase M24" evidence="7">
    <location>
        <begin position="11"/>
        <end position="242"/>
    </location>
</feature>
<dbReference type="Pfam" id="PF00557">
    <property type="entry name" value="Peptidase_M24"/>
    <property type="match status" value="1"/>
</dbReference>
<keyword evidence="4 6" id="KW-0479">Metal-binding</keyword>
<evidence type="ECO:0000256" key="1">
    <source>
        <dbReference type="ARBA" id="ARBA00002521"/>
    </source>
</evidence>
<dbReference type="InterPro" id="IPR001714">
    <property type="entry name" value="Pept_M24_MAP"/>
</dbReference>
<dbReference type="NCBIfam" id="TIGR00500">
    <property type="entry name" value="met_pdase_I"/>
    <property type="match status" value="1"/>
</dbReference>
<evidence type="ECO:0000313" key="8">
    <source>
        <dbReference type="EMBL" id="OGK56047.1"/>
    </source>
</evidence>
<dbReference type="PANTHER" id="PTHR43330">
    <property type="entry name" value="METHIONINE AMINOPEPTIDASE"/>
    <property type="match status" value="1"/>
</dbReference>
<comment type="cofactor">
    <cofactor evidence="6">
        <name>Co(2+)</name>
        <dbReference type="ChEBI" id="CHEBI:48828"/>
    </cofactor>
    <cofactor evidence="6">
        <name>Zn(2+)</name>
        <dbReference type="ChEBI" id="CHEBI:29105"/>
    </cofactor>
    <cofactor evidence="6">
        <name>Mn(2+)</name>
        <dbReference type="ChEBI" id="CHEBI:29035"/>
    </cofactor>
    <cofactor evidence="6">
        <name>Fe(2+)</name>
        <dbReference type="ChEBI" id="CHEBI:29033"/>
    </cofactor>
    <text evidence="6">Binds 2 divalent metal cations per subunit. Has a high-affinity and a low affinity metal-binding site. The true nature of the physiological cofactor is under debate. The enzyme is active with cobalt, zinc, manganese or divalent iron ions.</text>
</comment>